<gene>
    <name evidence="12" type="ORF">LZC94_42780</name>
</gene>
<dbReference type="InterPro" id="IPR044838">
    <property type="entry name" value="EGY1-like"/>
</dbReference>
<dbReference type="InterPro" id="IPR008915">
    <property type="entry name" value="Peptidase_M50"/>
</dbReference>
<keyword evidence="13" id="KW-1185">Reference proteome</keyword>
<keyword evidence="6" id="KW-0378">Hydrolase</keyword>
<comment type="cofactor">
    <cofactor evidence="1">
        <name>Zn(2+)</name>
        <dbReference type="ChEBI" id="CHEBI:29105"/>
    </cofactor>
</comment>
<comment type="subcellular location">
    <subcellularLocation>
        <location evidence="2">Membrane</location>
        <topology evidence="2">Multi-pass membrane protein</topology>
    </subcellularLocation>
</comment>
<dbReference type="PANTHER" id="PTHR31412:SF0">
    <property type="entry name" value="ZINC METALLOPROTEASE EGY1, CHLOROPLASTIC-RELATED"/>
    <property type="match status" value="1"/>
</dbReference>
<feature type="transmembrane region" description="Helical" evidence="10">
    <location>
        <begin position="20"/>
        <end position="38"/>
    </location>
</feature>
<feature type="domain" description="Peptidase M50" evidence="11">
    <location>
        <begin position="66"/>
        <end position="242"/>
    </location>
</feature>
<dbReference type="GO" id="GO:0006508">
    <property type="term" value="P:proteolysis"/>
    <property type="evidence" value="ECO:0007669"/>
    <property type="project" value="UniProtKB-KW"/>
</dbReference>
<dbReference type="GO" id="GO:0008233">
    <property type="term" value="F:peptidase activity"/>
    <property type="evidence" value="ECO:0007669"/>
    <property type="project" value="UniProtKB-KW"/>
</dbReference>
<feature type="transmembrane region" description="Helical" evidence="10">
    <location>
        <begin position="322"/>
        <end position="342"/>
    </location>
</feature>
<dbReference type="PANTHER" id="PTHR31412">
    <property type="entry name" value="ZINC METALLOPROTEASE EGY1"/>
    <property type="match status" value="1"/>
</dbReference>
<evidence type="ECO:0000313" key="12">
    <source>
        <dbReference type="EMBL" id="WXB14539.1"/>
    </source>
</evidence>
<evidence type="ECO:0000256" key="5">
    <source>
        <dbReference type="ARBA" id="ARBA00022692"/>
    </source>
</evidence>
<protein>
    <submittedName>
        <fullName evidence="12">Site-2 protease family protein</fullName>
    </submittedName>
</protein>
<evidence type="ECO:0000256" key="10">
    <source>
        <dbReference type="SAM" id="Phobius"/>
    </source>
</evidence>
<feature type="transmembrane region" description="Helical" evidence="10">
    <location>
        <begin position="363"/>
        <end position="381"/>
    </location>
</feature>
<reference evidence="12 13" key="1">
    <citation type="submission" date="2021-12" db="EMBL/GenBank/DDBJ databases">
        <title>Discovery of the Pendulisporaceae a myxobacterial family with distinct sporulation behavior and unique specialized metabolism.</title>
        <authorList>
            <person name="Garcia R."/>
            <person name="Popoff A."/>
            <person name="Bader C.D."/>
            <person name="Loehr J."/>
            <person name="Walesch S."/>
            <person name="Walt C."/>
            <person name="Boldt J."/>
            <person name="Bunk B."/>
            <person name="Haeckl F.J.F.P.J."/>
            <person name="Gunesch A.P."/>
            <person name="Birkelbach J."/>
            <person name="Nuebel U."/>
            <person name="Pietschmann T."/>
            <person name="Bach T."/>
            <person name="Mueller R."/>
        </authorList>
    </citation>
    <scope>NUCLEOTIDE SEQUENCE [LARGE SCALE GENOMIC DNA]</scope>
    <source>
        <strain evidence="12 13">MSr11954</strain>
    </source>
</reference>
<dbReference type="Proteomes" id="UP001370348">
    <property type="component" value="Chromosome"/>
</dbReference>
<evidence type="ECO:0000256" key="1">
    <source>
        <dbReference type="ARBA" id="ARBA00001947"/>
    </source>
</evidence>
<proteinExistence type="inferred from homology"/>
<dbReference type="CDD" id="cd06160">
    <property type="entry name" value="S2P-M50_like_2"/>
    <property type="match status" value="1"/>
</dbReference>
<feature type="transmembrane region" description="Helical" evidence="10">
    <location>
        <begin position="231"/>
        <end position="250"/>
    </location>
</feature>
<feature type="transmembrane region" description="Helical" evidence="10">
    <location>
        <begin position="125"/>
        <end position="147"/>
    </location>
</feature>
<name>A0ABZ2LUE6_9BACT</name>
<evidence type="ECO:0000256" key="4">
    <source>
        <dbReference type="ARBA" id="ARBA00022670"/>
    </source>
</evidence>
<keyword evidence="9 10" id="KW-0472">Membrane</keyword>
<accession>A0ABZ2LUE6</accession>
<organism evidence="12 13">
    <name type="scientific">Pendulispora albinea</name>
    <dbReference type="NCBI Taxonomy" id="2741071"/>
    <lineage>
        <taxon>Bacteria</taxon>
        <taxon>Pseudomonadati</taxon>
        <taxon>Myxococcota</taxon>
        <taxon>Myxococcia</taxon>
        <taxon>Myxococcales</taxon>
        <taxon>Sorangiineae</taxon>
        <taxon>Pendulisporaceae</taxon>
        <taxon>Pendulispora</taxon>
    </lineage>
</organism>
<evidence type="ECO:0000256" key="6">
    <source>
        <dbReference type="ARBA" id="ARBA00022801"/>
    </source>
</evidence>
<keyword evidence="7" id="KW-0809">Transit peptide</keyword>
<evidence type="ECO:0000313" key="13">
    <source>
        <dbReference type="Proteomes" id="UP001370348"/>
    </source>
</evidence>
<dbReference type="EMBL" id="CP089984">
    <property type="protein sequence ID" value="WXB14539.1"/>
    <property type="molecule type" value="Genomic_DNA"/>
</dbReference>
<keyword evidence="8 10" id="KW-1133">Transmembrane helix</keyword>
<evidence type="ECO:0000256" key="9">
    <source>
        <dbReference type="ARBA" id="ARBA00023136"/>
    </source>
</evidence>
<evidence type="ECO:0000256" key="7">
    <source>
        <dbReference type="ARBA" id="ARBA00022946"/>
    </source>
</evidence>
<keyword evidence="4 12" id="KW-0645">Protease</keyword>
<evidence type="ECO:0000256" key="3">
    <source>
        <dbReference type="ARBA" id="ARBA00007931"/>
    </source>
</evidence>
<evidence type="ECO:0000256" key="8">
    <source>
        <dbReference type="ARBA" id="ARBA00022989"/>
    </source>
</evidence>
<dbReference type="Pfam" id="PF02163">
    <property type="entry name" value="Peptidase_M50"/>
    <property type="match status" value="1"/>
</dbReference>
<feature type="transmembrane region" description="Helical" evidence="10">
    <location>
        <begin position="58"/>
        <end position="76"/>
    </location>
</feature>
<dbReference type="RefSeq" id="WP_394824161.1">
    <property type="nucleotide sequence ID" value="NZ_CP089984.1"/>
</dbReference>
<evidence type="ECO:0000259" key="11">
    <source>
        <dbReference type="Pfam" id="PF02163"/>
    </source>
</evidence>
<keyword evidence="5 10" id="KW-0812">Transmembrane</keyword>
<feature type="transmembrane region" description="Helical" evidence="10">
    <location>
        <begin position="191"/>
        <end position="210"/>
    </location>
</feature>
<comment type="similarity">
    <text evidence="3">Belongs to the peptidase M50B family.</text>
</comment>
<evidence type="ECO:0000256" key="2">
    <source>
        <dbReference type="ARBA" id="ARBA00004141"/>
    </source>
</evidence>
<sequence length="387" mass="41826">MNSEGRASGEERAASRPLAWRANLWLFLATAASVFWTGMQTAPDLGDLSPWALLRSPLAVKSGAQFTATLLAILVAHELGHFIAARLHKVDASLPFFIPIPYPISPFGTMGAVIRMRGNIPNRRALLDIGASGPLAGLTVAIPAYMWGATHSSWAPMNPDAASLGDSILTRLFNHLAPAVPPDMDLVLSPVGYAAWIGFFITMINLLPIGQLDGGHIAYALLGPRQNRVSVYVHRSLLAFFFVSLTSLLFRDLRAGFGLVRLGQHVQNSLFWFGLFELLAVLGTLSSQEPARAGETLSIRTRLFALVGLWAVADVGRSSTSVLLWLAWFGGLGLLLTMEIRWGALRSHTLFEHPAVGQNPLGTGRAAIAIFTLAMLVLLFMPTPMSL</sequence>